<evidence type="ECO:0000313" key="2">
    <source>
        <dbReference type="EMBL" id="CED70947.1"/>
    </source>
</evidence>
<gene>
    <name evidence="2" type="ORF">AWOD_I_0854</name>
</gene>
<dbReference type="AlphaFoldDB" id="A0A090IKW9"/>
<protein>
    <submittedName>
        <fullName evidence="2">Putative exported protein</fullName>
    </submittedName>
</protein>
<evidence type="ECO:0000256" key="1">
    <source>
        <dbReference type="SAM" id="SignalP"/>
    </source>
</evidence>
<sequence>MRWSINIIIGFFVVQLFRLLIICLCFGVSSLAQASAYHQNDDSHFVELTIEQHSTVPVTISVDNSHIQSIDFVTCNIDSAQTDSTTLHSKSASQSHDVNLGIAYASRMANLARHEPEEVFPVYELALEIPAIPSEQLTIGYQEKPKPTVNWALNTYSSTSRISAWKESNLLYSQRLYPHS</sequence>
<dbReference type="KEGG" id="awd:AWOD_I_0854"/>
<proteinExistence type="predicted"/>
<dbReference type="Proteomes" id="UP000032427">
    <property type="component" value="Chromosome 1"/>
</dbReference>
<dbReference type="STRING" id="80852.AWOD_I_0854"/>
<accession>A0A090IKW9</accession>
<dbReference type="PATRIC" id="fig|80852.17.peg.867"/>
<keyword evidence="3" id="KW-1185">Reference proteome</keyword>
<evidence type="ECO:0000313" key="3">
    <source>
        <dbReference type="Proteomes" id="UP000032427"/>
    </source>
</evidence>
<dbReference type="EMBL" id="LN554846">
    <property type="protein sequence ID" value="CED70947.1"/>
    <property type="molecule type" value="Genomic_DNA"/>
</dbReference>
<organism evidence="2 3">
    <name type="scientific">Aliivibrio wodanis</name>
    <dbReference type="NCBI Taxonomy" id="80852"/>
    <lineage>
        <taxon>Bacteria</taxon>
        <taxon>Pseudomonadati</taxon>
        <taxon>Pseudomonadota</taxon>
        <taxon>Gammaproteobacteria</taxon>
        <taxon>Vibrionales</taxon>
        <taxon>Vibrionaceae</taxon>
        <taxon>Aliivibrio</taxon>
    </lineage>
</organism>
<feature type="signal peptide" evidence="1">
    <location>
        <begin position="1"/>
        <end position="34"/>
    </location>
</feature>
<dbReference type="HOGENOM" id="CLU_115836_0_0_6"/>
<dbReference type="OrthoDB" id="6272517at2"/>
<name>A0A090IKW9_9GAMM</name>
<keyword evidence="1" id="KW-0732">Signal</keyword>
<feature type="chain" id="PRO_5001857773" evidence="1">
    <location>
        <begin position="35"/>
        <end position="180"/>
    </location>
</feature>
<reference evidence="3" key="1">
    <citation type="submission" date="2014-09" db="EMBL/GenBank/DDBJ databases">
        <authorList>
            <person name="Hjerde E."/>
        </authorList>
    </citation>
    <scope>NUCLEOTIDE SEQUENCE [LARGE SCALE GENOMIC DNA]</scope>
    <source>
        <strain evidence="3">06/09/139</strain>
    </source>
</reference>